<dbReference type="GO" id="GO:0008233">
    <property type="term" value="F:peptidase activity"/>
    <property type="evidence" value="ECO:0007669"/>
    <property type="project" value="UniProtKB-KW"/>
</dbReference>
<dbReference type="EC" id="3.4.24.-" evidence="3"/>
<comment type="similarity">
    <text evidence="1">Belongs to the peptidase M16 family.</text>
</comment>
<feature type="domain" description="Peptidase M16 C-terminal" evidence="2">
    <location>
        <begin position="6"/>
        <end position="121"/>
    </location>
</feature>
<evidence type="ECO:0000256" key="1">
    <source>
        <dbReference type="ARBA" id="ARBA00007261"/>
    </source>
</evidence>
<dbReference type="EMBL" id="VSSQ01008624">
    <property type="protein sequence ID" value="MPM39398.1"/>
    <property type="molecule type" value="Genomic_DNA"/>
</dbReference>
<dbReference type="AlphaFoldDB" id="A0A644ZGE9"/>
<proteinExistence type="inferred from homology"/>
<dbReference type="Pfam" id="PF05193">
    <property type="entry name" value="Peptidase_M16_C"/>
    <property type="match status" value="1"/>
</dbReference>
<dbReference type="Gene3D" id="3.30.830.10">
    <property type="entry name" value="Metalloenzyme, LuxS/M16 peptidase-like"/>
    <property type="match status" value="1"/>
</dbReference>
<sequence length="200" mass="22249">MSPIYTKSVALKEKDIEQNHICFAFPAYARGDARNRALLVLNSILGDGMSSRLFQRLREELGLVYTVSSFITAHDGAGLFMIYSAQQKSAEEQAAAVIIEELRKLKNEGITDDDLLLAREQIKTGLVTGFESTYSRMGFNARDYMQYGRIRPVEELTAEIDAVDQGAIAAVIDEVIVGEKLSVSVVGRLSDDGFYRRLLM</sequence>
<keyword evidence="3" id="KW-0645">Protease</keyword>
<evidence type="ECO:0000313" key="3">
    <source>
        <dbReference type="EMBL" id="MPM39398.1"/>
    </source>
</evidence>
<dbReference type="GO" id="GO:0006508">
    <property type="term" value="P:proteolysis"/>
    <property type="evidence" value="ECO:0007669"/>
    <property type="project" value="UniProtKB-KW"/>
</dbReference>
<evidence type="ECO:0000259" key="2">
    <source>
        <dbReference type="Pfam" id="PF05193"/>
    </source>
</evidence>
<dbReference type="GO" id="GO:0046872">
    <property type="term" value="F:metal ion binding"/>
    <property type="evidence" value="ECO:0007669"/>
    <property type="project" value="InterPro"/>
</dbReference>
<dbReference type="PANTHER" id="PTHR11851">
    <property type="entry name" value="METALLOPROTEASE"/>
    <property type="match status" value="1"/>
</dbReference>
<reference evidence="3" key="1">
    <citation type="submission" date="2019-08" db="EMBL/GenBank/DDBJ databases">
        <authorList>
            <person name="Kucharzyk K."/>
            <person name="Murdoch R.W."/>
            <person name="Higgins S."/>
            <person name="Loffler F."/>
        </authorList>
    </citation>
    <scope>NUCLEOTIDE SEQUENCE</scope>
</reference>
<dbReference type="InterPro" id="IPR007863">
    <property type="entry name" value="Peptidase_M16_C"/>
</dbReference>
<dbReference type="InterPro" id="IPR050361">
    <property type="entry name" value="MPP/UQCRC_Complex"/>
</dbReference>
<organism evidence="3">
    <name type="scientific">bioreactor metagenome</name>
    <dbReference type="NCBI Taxonomy" id="1076179"/>
    <lineage>
        <taxon>unclassified sequences</taxon>
        <taxon>metagenomes</taxon>
        <taxon>ecological metagenomes</taxon>
    </lineage>
</organism>
<name>A0A644ZGE9_9ZZZZ</name>
<gene>
    <name evidence="3" type="ORF">SDC9_86031</name>
</gene>
<dbReference type="PANTHER" id="PTHR11851:SF49">
    <property type="entry name" value="MITOCHONDRIAL-PROCESSING PEPTIDASE SUBUNIT ALPHA"/>
    <property type="match status" value="1"/>
</dbReference>
<dbReference type="InterPro" id="IPR011249">
    <property type="entry name" value="Metalloenz_LuxS/M16"/>
</dbReference>
<keyword evidence="3" id="KW-0378">Hydrolase</keyword>
<accession>A0A644ZGE9</accession>
<dbReference type="SUPFAM" id="SSF63411">
    <property type="entry name" value="LuxS/MPP-like metallohydrolase"/>
    <property type="match status" value="1"/>
</dbReference>
<comment type="caution">
    <text evidence="3">The sequence shown here is derived from an EMBL/GenBank/DDBJ whole genome shotgun (WGS) entry which is preliminary data.</text>
</comment>
<protein>
    <submittedName>
        <fullName evidence="3">Putative zinc protease</fullName>
        <ecNumber evidence="3">3.4.24.-</ecNumber>
    </submittedName>
</protein>